<keyword evidence="2" id="KW-0472">Membrane</keyword>
<feature type="transmembrane region" description="Helical" evidence="2">
    <location>
        <begin position="90"/>
        <end position="113"/>
    </location>
</feature>
<feature type="transmembrane region" description="Helical" evidence="2">
    <location>
        <begin position="125"/>
        <end position="145"/>
    </location>
</feature>
<keyword evidence="2" id="KW-0812">Transmembrane</keyword>
<feature type="region of interest" description="Disordered" evidence="1">
    <location>
        <begin position="217"/>
        <end position="236"/>
    </location>
</feature>
<gene>
    <name evidence="3" type="ORF">BCR42DRAFT_366457</name>
</gene>
<dbReference type="Proteomes" id="UP000193560">
    <property type="component" value="Unassembled WGS sequence"/>
</dbReference>
<dbReference type="AlphaFoldDB" id="A0A1X2IVD8"/>
<keyword evidence="2" id="KW-1133">Transmembrane helix</keyword>
<feature type="transmembrane region" description="Helical" evidence="2">
    <location>
        <begin position="165"/>
        <end position="189"/>
    </location>
</feature>
<proteinExistence type="predicted"/>
<dbReference type="OrthoDB" id="2341448at2759"/>
<dbReference type="EMBL" id="MCGE01000003">
    <property type="protein sequence ID" value="ORZ23026.1"/>
    <property type="molecule type" value="Genomic_DNA"/>
</dbReference>
<accession>A0A1X2IVD8</accession>
<comment type="caution">
    <text evidence="3">The sequence shown here is derived from an EMBL/GenBank/DDBJ whole genome shotgun (WGS) entry which is preliminary data.</text>
</comment>
<evidence type="ECO:0000313" key="4">
    <source>
        <dbReference type="Proteomes" id="UP000193560"/>
    </source>
</evidence>
<name>A0A1X2IVD8_9FUNG</name>
<organism evidence="3 4">
    <name type="scientific">Absidia repens</name>
    <dbReference type="NCBI Taxonomy" id="90262"/>
    <lineage>
        <taxon>Eukaryota</taxon>
        <taxon>Fungi</taxon>
        <taxon>Fungi incertae sedis</taxon>
        <taxon>Mucoromycota</taxon>
        <taxon>Mucoromycotina</taxon>
        <taxon>Mucoromycetes</taxon>
        <taxon>Mucorales</taxon>
        <taxon>Cunninghamellaceae</taxon>
        <taxon>Absidia</taxon>
    </lineage>
</organism>
<evidence type="ECO:0000256" key="1">
    <source>
        <dbReference type="SAM" id="MobiDB-lite"/>
    </source>
</evidence>
<keyword evidence="4" id="KW-1185">Reference proteome</keyword>
<reference evidence="3 4" key="1">
    <citation type="submission" date="2016-07" db="EMBL/GenBank/DDBJ databases">
        <title>Pervasive Adenine N6-methylation of Active Genes in Fungi.</title>
        <authorList>
            <consortium name="DOE Joint Genome Institute"/>
            <person name="Mondo S.J."/>
            <person name="Dannebaum R.O."/>
            <person name="Kuo R.C."/>
            <person name="Labutti K."/>
            <person name="Haridas S."/>
            <person name="Kuo A."/>
            <person name="Salamov A."/>
            <person name="Ahrendt S.R."/>
            <person name="Lipzen A."/>
            <person name="Sullivan W."/>
            <person name="Andreopoulos W.B."/>
            <person name="Clum A."/>
            <person name="Lindquist E."/>
            <person name="Daum C."/>
            <person name="Ramamoorthy G.K."/>
            <person name="Gryganskyi A."/>
            <person name="Culley D."/>
            <person name="Magnuson J.K."/>
            <person name="James T.Y."/>
            <person name="O'Malley M.A."/>
            <person name="Stajich J.E."/>
            <person name="Spatafora J.W."/>
            <person name="Visel A."/>
            <person name="Grigoriev I.V."/>
        </authorList>
    </citation>
    <scope>NUCLEOTIDE SEQUENCE [LARGE SCALE GENOMIC DNA]</scope>
    <source>
        <strain evidence="3 4">NRRL 1336</strain>
    </source>
</reference>
<evidence type="ECO:0000313" key="3">
    <source>
        <dbReference type="EMBL" id="ORZ23026.1"/>
    </source>
</evidence>
<evidence type="ECO:0000256" key="2">
    <source>
        <dbReference type="SAM" id="Phobius"/>
    </source>
</evidence>
<sequence>MRLDPFPQLSEALGSSVSNPRVALFAIVMTKICLDRIYTYASVVNPEGALDASGNETLDILEYQHPWTGDAVYDYLTSYGAKGRVAYQSLLMYDCGFLLCRLVPLCLMVHWAFQSAPQWSRPGMFIPLAGTLVDLTENFLIWILLKTYPRRLFFLAQWTAWVIELKWAMFWAVVALVCVSGLVGIYYSFHTMLANSVLMEKDRNEKLRARRHVTDVLQRTGKTAASSSKSSDKKKQ</sequence>
<protein>
    <submittedName>
        <fullName evidence="3">Uncharacterized protein</fullName>
    </submittedName>
</protein>